<protein>
    <recommendedName>
        <fullName evidence="4">Transporter</fullName>
    </recommendedName>
</protein>
<keyword evidence="1" id="KW-1133">Transmembrane helix</keyword>
<feature type="transmembrane region" description="Helical" evidence="1">
    <location>
        <begin position="132"/>
        <end position="152"/>
    </location>
</feature>
<proteinExistence type="predicted"/>
<dbReference type="EMBL" id="JAGFBM010000009">
    <property type="protein sequence ID" value="MBO3086108.1"/>
    <property type="molecule type" value="Genomic_DNA"/>
</dbReference>
<dbReference type="Proteomes" id="UP000678317">
    <property type="component" value="Unassembled WGS sequence"/>
</dbReference>
<dbReference type="RefSeq" id="WP_208213168.1">
    <property type="nucleotide sequence ID" value="NZ_CP074404.1"/>
</dbReference>
<feature type="transmembrane region" description="Helical" evidence="1">
    <location>
        <begin position="184"/>
        <end position="201"/>
    </location>
</feature>
<evidence type="ECO:0000256" key="1">
    <source>
        <dbReference type="SAM" id="Phobius"/>
    </source>
</evidence>
<keyword evidence="3" id="KW-1185">Reference proteome</keyword>
<sequence>MTQHDPRDADAMPSPADALAIIAAQRARTDDTRPSGPLLFGVWGAAWLIGYGLIWLTSSDDDSPAGLTATVAITGGVIALVVTIVHVIRRTRGIVGASSRQGTMYGLAWSIGFAAQAMIVSGFASAGASGEVLALAGNAIAALVVGLLYLAGGMLWDSVPMYVIGGWMALVGGAAALAGLPGTYLVMAVAGGGGMLAAGLVERVRARA</sequence>
<reference evidence="2 3" key="1">
    <citation type="submission" date="2021-03" db="EMBL/GenBank/DDBJ databases">
        <title>novel species in genus Cellulomonas.</title>
        <authorList>
            <person name="Zhang G."/>
        </authorList>
    </citation>
    <scope>NUCLEOTIDE SEQUENCE [LARGE SCALE GENOMIC DNA]</scope>
    <source>
        <strain evidence="3">zg-ZUI188</strain>
    </source>
</reference>
<name>A0ABS3SK30_9CELL</name>
<comment type="caution">
    <text evidence="2">The sequence shown here is derived from an EMBL/GenBank/DDBJ whole genome shotgun (WGS) entry which is preliminary data.</text>
</comment>
<gene>
    <name evidence="2" type="ORF">J4035_15805</name>
</gene>
<feature type="transmembrane region" description="Helical" evidence="1">
    <location>
        <begin position="159"/>
        <end position="178"/>
    </location>
</feature>
<feature type="transmembrane region" description="Helical" evidence="1">
    <location>
        <begin position="38"/>
        <end position="58"/>
    </location>
</feature>
<accession>A0ABS3SK30</accession>
<keyword evidence="1" id="KW-0472">Membrane</keyword>
<keyword evidence="1" id="KW-0812">Transmembrane</keyword>
<evidence type="ECO:0000313" key="2">
    <source>
        <dbReference type="EMBL" id="MBO3086108.1"/>
    </source>
</evidence>
<feature type="transmembrane region" description="Helical" evidence="1">
    <location>
        <begin position="106"/>
        <end position="126"/>
    </location>
</feature>
<organism evidence="2 3">
    <name type="scientific">Cellulomonas fengjieae</name>
    <dbReference type="NCBI Taxonomy" id="2819978"/>
    <lineage>
        <taxon>Bacteria</taxon>
        <taxon>Bacillati</taxon>
        <taxon>Actinomycetota</taxon>
        <taxon>Actinomycetes</taxon>
        <taxon>Micrococcales</taxon>
        <taxon>Cellulomonadaceae</taxon>
        <taxon>Cellulomonas</taxon>
    </lineage>
</organism>
<evidence type="ECO:0000313" key="3">
    <source>
        <dbReference type="Proteomes" id="UP000678317"/>
    </source>
</evidence>
<evidence type="ECO:0008006" key="4">
    <source>
        <dbReference type="Google" id="ProtNLM"/>
    </source>
</evidence>
<feature type="transmembrane region" description="Helical" evidence="1">
    <location>
        <begin position="64"/>
        <end position="85"/>
    </location>
</feature>